<dbReference type="Proteomes" id="UP000447876">
    <property type="component" value="Unassembled WGS sequence"/>
</dbReference>
<dbReference type="OrthoDB" id="9775607at2"/>
<organism evidence="7 8">
    <name type="scientific">Paenibacillus woosongensis</name>
    <dbReference type="NCBI Taxonomy" id="307580"/>
    <lineage>
        <taxon>Bacteria</taxon>
        <taxon>Bacillati</taxon>
        <taxon>Bacillota</taxon>
        <taxon>Bacilli</taxon>
        <taxon>Bacillales</taxon>
        <taxon>Paenibacillaceae</taxon>
        <taxon>Paenibacillus</taxon>
    </lineage>
</organism>
<dbReference type="InterPro" id="IPR032466">
    <property type="entry name" value="Metal_Hydrolase"/>
</dbReference>
<feature type="domain" description="Adenine deaminase C-terminal" evidence="6">
    <location>
        <begin position="424"/>
        <end position="560"/>
    </location>
</feature>
<dbReference type="InterPro" id="IPR006680">
    <property type="entry name" value="Amidohydro-rel"/>
</dbReference>
<evidence type="ECO:0000259" key="5">
    <source>
        <dbReference type="Pfam" id="PF01979"/>
    </source>
</evidence>
<dbReference type="RefSeq" id="WP_155613164.1">
    <property type="nucleotide sequence ID" value="NZ_WNZW01000016.1"/>
</dbReference>
<dbReference type="GO" id="GO:0000034">
    <property type="term" value="F:adenine deaminase activity"/>
    <property type="evidence" value="ECO:0007669"/>
    <property type="project" value="UniProtKB-EC"/>
</dbReference>
<dbReference type="EC" id="3.5.4.2" evidence="2"/>
<protein>
    <recommendedName>
        <fullName evidence="2">adenine deaminase</fullName>
        <ecNumber evidence="2">3.5.4.2</ecNumber>
    </recommendedName>
</protein>
<dbReference type="Gene3D" id="2.30.40.10">
    <property type="entry name" value="Urease, subunit C, domain 1"/>
    <property type="match status" value="1"/>
</dbReference>
<evidence type="ECO:0000256" key="3">
    <source>
        <dbReference type="ARBA" id="ARBA00022801"/>
    </source>
</evidence>
<evidence type="ECO:0000256" key="2">
    <source>
        <dbReference type="ARBA" id="ARBA00012782"/>
    </source>
</evidence>
<dbReference type="SUPFAM" id="SSF51338">
    <property type="entry name" value="Composite domain of metallo-dependent hydrolases"/>
    <property type="match status" value="1"/>
</dbReference>
<evidence type="ECO:0000259" key="6">
    <source>
        <dbReference type="Pfam" id="PF13382"/>
    </source>
</evidence>
<reference evidence="7 8" key="1">
    <citation type="submission" date="2019-11" db="EMBL/GenBank/DDBJ databases">
        <title>Draft genome sequences of five Paenibacillus species of dairy origin.</title>
        <authorList>
            <person name="Olajide A.M."/>
            <person name="Chen S."/>
            <person name="Lapointe G."/>
        </authorList>
    </citation>
    <scope>NUCLEOTIDE SEQUENCE [LARGE SCALE GENOMIC DNA]</scope>
    <source>
        <strain evidence="7 8">12CR55</strain>
    </source>
</reference>
<dbReference type="SUPFAM" id="SSF51556">
    <property type="entry name" value="Metallo-dependent hydrolases"/>
    <property type="match status" value="1"/>
</dbReference>
<dbReference type="InterPro" id="IPR026912">
    <property type="entry name" value="Adenine_deam_C"/>
</dbReference>
<name>A0A7X3CPI0_9BACL</name>
<dbReference type="InterPro" id="IPR011059">
    <property type="entry name" value="Metal-dep_hydrolase_composite"/>
</dbReference>
<dbReference type="Pfam" id="PF13382">
    <property type="entry name" value="Adenine_deam_C"/>
    <property type="match status" value="1"/>
</dbReference>
<dbReference type="PANTHER" id="PTHR11113:SF6">
    <property type="entry name" value="ADENINE DEAMINASE YERA-RELATED"/>
    <property type="match status" value="1"/>
</dbReference>
<keyword evidence="3 7" id="KW-0378">Hydrolase</keyword>
<evidence type="ECO:0000313" key="7">
    <source>
        <dbReference type="EMBL" id="MUG47788.1"/>
    </source>
</evidence>
<dbReference type="Gene3D" id="3.20.20.140">
    <property type="entry name" value="Metal-dependent hydrolases"/>
    <property type="match status" value="1"/>
</dbReference>
<gene>
    <name evidence="7" type="ORF">GNP95_22855</name>
</gene>
<dbReference type="Pfam" id="PF01979">
    <property type="entry name" value="Amidohydro_1"/>
    <property type="match status" value="1"/>
</dbReference>
<dbReference type="AlphaFoldDB" id="A0A7X3CPI0"/>
<dbReference type="PANTHER" id="PTHR11113">
    <property type="entry name" value="N-ACETYLGLUCOSAMINE-6-PHOSPHATE DEACETYLASE"/>
    <property type="match status" value="1"/>
</dbReference>
<sequence>MRIYPCTLEEYRDLIAVSLGRKPPDVWLKNAAYLNVYTGQVERGHIYVSGNRIAYVGDKEFAASPNTQIIELEQRQIVVPGYIEPHAHPCQMYNPFTWGVSQLRQGAVLSINDNLSLLMLLGERAISFIEELDRISSHMFLWWCNFDQVQAGDRHLLKTWLAHPLVIQGGEFTEWFQLLQGDEELLERLYLLKSARLRVEGHLPGVSYEKISGIAAAGIGADHESLNAEDVLKRLKLGLYASLRYSSIRPDLPDILAGLAGDPRFNLNRVMLTSDGPSPHFTEEHSIPAMIKLCMEAGLSAVEAYRLATLNPATYYGLYEDLGGIAPGRLASFNVLDSLNEPAPLHVMQQGTWRIWNREDMQPADEAAIASWLHTYFRPPRVPAELVPEQIREQGSTGIELVNDVITKPYEFIAGEPLEDEESFITLLDSKGNWTLHTRIKGFASGVTALASTYSASGDTLLIGRSEKGICDILQELNERGDGILVYFINGEKLHIPLPLGGTMSAGNMKEISESLGLFAFRMKQHGYRFRDPAYTLLFLTASHLPNIRMSAKGLYLVKNGHVIASPVRLDTR</sequence>
<comment type="similarity">
    <text evidence="1">Belongs to the metallo-dependent hydrolases superfamily. Adenine deaminase family.</text>
</comment>
<comment type="catalytic activity">
    <reaction evidence="4">
        <text>adenine + H2O + H(+) = hypoxanthine + NH4(+)</text>
        <dbReference type="Rhea" id="RHEA:23688"/>
        <dbReference type="ChEBI" id="CHEBI:15377"/>
        <dbReference type="ChEBI" id="CHEBI:15378"/>
        <dbReference type="ChEBI" id="CHEBI:16708"/>
        <dbReference type="ChEBI" id="CHEBI:17368"/>
        <dbReference type="ChEBI" id="CHEBI:28938"/>
        <dbReference type="EC" id="3.5.4.2"/>
    </reaction>
</comment>
<evidence type="ECO:0000313" key="8">
    <source>
        <dbReference type="Proteomes" id="UP000447876"/>
    </source>
</evidence>
<accession>A0A7X3CPI0</accession>
<evidence type="ECO:0000256" key="1">
    <source>
        <dbReference type="ARBA" id="ARBA00006773"/>
    </source>
</evidence>
<proteinExistence type="inferred from homology"/>
<evidence type="ECO:0000256" key="4">
    <source>
        <dbReference type="ARBA" id="ARBA00047720"/>
    </source>
</evidence>
<feature type="domain" description="Amidohydrolase-related" evidence="5">
    <location>
        <begin position="165"/>
        <end position="345"/>
    </location>
</feature>
<comment type="caution">
    <text evidence="7">The sequence shown here is derived from an EMBL/GenBank/DDBJ whole genome shotgun (WGS) entry which is preliminary data.</text>
</comment>
<dbReference type="EMBL" id="WNZW01000016">
    <property type="protein sequence ID" value="MUG47788.1"/>
    <property type="molecule type" value="Genomic_DNA"/>
</dbReference>